<evidence type="ECO:0000313" key="3">
    <source>
        <dbReference type="Proteomes" id="UP000076218"/>
    </source>
</evidence>
<sequence>MADDTPDARSTGTLWMVIGLVSGALLVTGAGVSPWISAAAFALSVFMYVRVRGRDRALAPPPTGTLWFVVTLIVGALLITGTFDPPWIGAAALAASVLLYIRALVRLTARPASDQTADD</sequence>
<dbReference type="RefSeq" id="WP_063071544.1">
    <property type="nucleotide sequence ID" value="NZ_LQXA01000030.1"/>
</dbReference>
<evidence type="ECO:0000256" key="1">
    <source>
        <dbReference type="SAM" id="Phobius"/>
    </source>
</evidence>
<keyword evidence="1" id="KW-0472">Membrane</keyword>
<protein>
    <submittedName>
        <fullName evidence="2">Uncharacterized protein</fullName>
    </submittedName>
</protein>
<feature type="transmembrane region" description="Helical" evidence="1">
    <location>
        <begin position="12"/>
        <end position="29"/>
    </location>
</feature>
<dbReference type="EMBL" id="LQXA01000030">
    <property type="protein sequence ID" value="KZC95063.1"/>
    <property type="molecule type" value="Genomic_DNA"/>
</dbReference>
<accession>A0A154V114</accession>
<comment type="caution">
    <text evidence="2">The sequence shown here is derived from an EMBL/GenBank/DDBJ whole genome shotgun (WGS) entry which is preliminary data.</text>
</comment>
<gene>
    <name evidence="2" type="ORF">AWH51_09780</name>
</gene>
<feature type="transmembrane region" description="Helical" evidence="1">
    <location>
        <begin position="87"/>
        <end position="105"/>
    </location>
</feature>
<dbReference type="AlphaFoldDB" id="A0A154V114"/>
<organism evidence="2 3">
    <name type="scientific">Clavibacter tessellarius</name>
    <dbReference type="NCBI Taxonomy" id="31965"/>
    <lineage>
        <taxon>Bacteria</taxon>
        <taxon>Bacillati</taxon>
        <taxon>Actinomycetota</taxon>
        <taxon>Actinomycetes</taxon>
        <taxon>Micrococcales</taxon>
        <taxon>Microbacteriaceae</taxon>
        <taxon>Clavibacter</taxon>
    </lineage>
</organism>
<dbReference type="Proteomes" id="UP000076218">
    <property type="component" value="Unassembled WGS sequence"/>
</dbReference>
<reference evidence="2 3" key="1">
    <citation type="submission" date="2016-01" db="EMBL/GenBank/DDBJ databases">
        <title>Draft genome sequence of Clavibacter michiganensis subsp. tessellarius DOAB 609.</title>
        <authorList>
            <person name="Tambong J.T."/>
        </authorList>
    </citation>
    <scope>NUCLEOTIDE SEQUENCE [LARGE SCALE GENOMIC DNA]</scope>
    <source>
        <strain evidence="2 3">DOAB 609</strain>
    </source>
</reference>
<dbReference type="STRING" id="31965.AWH51_09780"/>
<name>A0A154V114_9MICO</name>
<keyword evidence="1" id="KW-0812">Transmembrane</keyword>
<feature type="transmembrane region" description="Helical" evidence="1">
    <location>
        <begin position="63"/>
        <end position="81"/>
    </location>
</feature>
<keyword evidence="1" id="KW-1133">Transmembrane helix</keyword>
<proteinExistence type="predicted"/>
<evidence type="ECO:0000313" key="2">
    <source>
        <dbReference type="EMBL" id="KZC95063.1"/>
    </source>
</evidence>
<dbReference type="OrthoDB" id="5122434at2"/>